<dbReference type="Proteomes" id="UP001153269">
    <property type="component" value="Unassembled WGS sequence"/>
</dbReference>
<accession>A0A9N7UEI3</accession>
<dbReference type="EMBL" id="CADEAL010001086">
    <property type="protein sequence ID" value="CAB1428756.1"/>
    <property type="molecule type" value="Genomic_DNA"/>
</dbReference>
<evidence type="ECO:0000313" key="2">
    <source>
        <dbReference type="Proteomes" id="UP001153269"/>
    </source>
</evidence>
<keyword evidence="2" id="KW-1185">Reference proteome</keyword>
<name>A0A9N7UEI3_PLEPL</name>
<sequence length="137" mass="15359">MKRVHKPQDFDLMGLRQQKDPAPCSLIISSSSFFWCGGDMFVFLQVQQVISSPVLLWEAEEGAVDINHPTVETCCAGADPTTENCNSHRTLAMLMGEVSFHLSGLEQKKKRAVITSPIHTQLTRRWRNEGAAAMEQR</sequence>
<comment type="caution">
    <text evidence="1">The sequence shown here is derived from an EMBL/GenBank/DDBJ whole genome shotgun (WGS) entry which is preliminary data.</text>
</comment>
<reference evidence="1" key="1">
    <citation type="submission" date="2020-03" db="EMBL/GenBank/DDBJ databases">
        <authorList>
            <person name="Weist P."/>
        </authorList>
    </citation>
    <scope>NUCLEOTIDE SEQUENCE</scope>
</reference>
<evidence type="ECO:0000313" key="1">
    <source>
        <dbReference type="EMBL" id="CAB1428756.1"/>
    </source>
</evidence>
<proteinExistence type="predicted"/>
<gene>
    <name evidence="1" type="ORF">PLEPLA_LOCUS16730</name>
</gene>
<protein>
    <submittedName>
        <fullName evidence="1">Uncharacterized protein</fullName>
    </submittedName>
</protein>
<organism evidence="1 2">
    <name type="scientific">Pleuronectes platessa</name>
    <name type="common">European plaice</name>
    <dbReference type="NCBI Taxonomy" id="8262"/>
    <lineage>
        <taxon>Eukaryota</taxon>
        <taxon>Metazoa</taxon>
        <taxon>Chordata</taxon>
        <taxon>Craniata</taxon>
        <taxon>Vertebrata</taxon>
        <taxon>Euteleostomi</taxon>
        <taxon>Actinopterygii</taxon>
        <taxon>Neopterygii</taxon>
        <taxon>Teleostei</taxon>
        <taxon>Neoteleostei</taxon>
        <taxon>Acanthomorphata</taxon>
        <taxon>Carangaria</taxon>
        <taxon>Pleuronectiformes</taxon>
        <taxon>Pleuronectoidei</taxon>
        <taxon>Pleuronectidae</taxon>
        <taxon>Pleuronectes</taxon>
    </lineage>
</organism>
<dbReference type="AlphaFoldDB" id="A0A9N7UEI3"/>